<comment type="caution">
    <text evidence="3">The sequence shown here is derived from an EMBL/GenBank/DDBJ whole genome shotgun (WGS) entry which is preliminary data.</text>
</comment>
<dbReference type="SUPFAM" id="SSF55729">
    <property type="entry name" value="Acyl-CoA N-acyltransferases (Nat)"/>
    <property type="match status" value="1"/>
</dbReference>
<keyword evidence="4" id="KW-1185">Reference proteome</keyword>
<dbReference type="EC" id="2.3.1.-" evidence="3"/>
<proteinExistence type="predicted"/>
<keyword evidence="3" id="KW-0012">Acyltransferase</keyword>
<feature type="compositionally biased region" description="Polar residues" evidence="1">
    <location>
        <begin position="183"/>
        <end position="192"/>
    </location>
</feature>
<sequence>MADWRIAPLTPHRVTDLAACHIASWREAYGTLVPAHILDGFDLDRSAITWERRRAAGTHQLPIALVGDELVGFAATAPRRNLLAHDPTAILADPAYRAVSPEHDPTDRDAVRPDHTTLGTNPPDPSTLVPDQSTLDTNPTAPRRSPLSPGHSTLDTDPITPRPGHSTLDADPTAPGRSPLGPSHSTLGTNPITPRPSPLGPGQEPVTLDRISLTPDPFSEIELEALYVRKAWHGTGLADALLEASGSPRTLWVFAEYPRAQAFYRRHGFADTGIRRTDPFTLLPEQFWRR</sequence>
<evidence type="ECO:0000259" key="2">
    <source>
        <dbReference type="Pfam" id="PF13508"/>
    </source>
</evidence>
<name>A0ABW1JXE3_9NOCA</name>
<evidence type="ECO:0000313" key="4">
    <source>
        <dbReference type="Proteomes" id="UP001596223"/>
    </source>
</evidence>
<protein>
    <submittedName>
        <fullName evidence="3">GNAT family N-acetyltransferase</fullName>
        <ecNumber evidence="3">2.3.1.-</ecNumber>
    </submittedName>
</protein>
<dbReference type="Pfam" id="PF13508">
    <property type="entry name" value="Acetyltransf_7"/>
    <property type="match status" value="1"/>
</dbReference>
<dbReference type="InterPro" id="IPR000182">
    <property type="entry name" value="GNAT_dom"/>
</dbReference>
<reference evidence="4" key="1">
    <citation type="journal article" date="2019" name="Int. J. Syst. Evol. Microbiol.">
        <title>The Global Catalogue of Microorganisms (GCM) 10K type strain sequencing project: providing services to taxonomists for standard genome sequencing and annotation.</title>
        <authorList>
            <consortium name="The Broad Institute Genomics Platform"/>
            <consortium name="The Broad Institute Genome Sequencing Center for Infectious Disease"/>
            <person name="Wu L."/>
            <person name="Ma J."/>
        </authorList>
    </citation>
    <scope>NUCLEOTIDE SEQUENCE [LARGE SCALE GENOMIC DNA]</scope>
    <source>
        <strain evidence="4">CCUG 36956</strain>
    </source>
</reference>
<feature type="compositionally biased region" description="Polar residues" evidence="1">
    <location>
        <begin position="129"/>
        <end position="140"/>
    </location>
</feature>
<dbReference type="Proteomes" id="UP001596223">
    <property type="component" value="Unassembled WGS sequence"/>
</dbReference>
<dbReference type="Gene3D" id="3.40.630.30">
    <property type="match status" value="2"/>
</dbReference>
<gene>
    <name evidence="3" type="ORF">ACFP3H_17535</name>
</gene>
<dbReference type="InterPro" id="IPR016181">
    <property type="entry name" value="Acyl_CoA_acyltransferase"/>
</dbReference>
<organism evidence="3 4">
    <name type="scientific">Nocardia lasii</name>
    <dbReference type="NCBI Taxonomy" id="1616107"/>
    <lineage>
        <taxon>Bacteria</taxon>
        <taxon>Bacillati</taxon>
        <taxon>Actinomycetota</taxon>
        <taxon>Actinomycetes</taxon>
        <taxon>Mycobacteriales</taxon>
        <taxon>Nocardiaceae</taxon>
        <taxon>Nocardia</taxon>
    </lineage>
</organism>
<dbReference type="RefSeq" id="WP_378607163.1">
    <property type="nucleotide sequence ID" value="NZ_JBHSQN010000011.1"/>
</dbReference>
<dbReference type="GO" id="GO:0016746">
    <property type="term" value="F:acyltransferase activity"/>
    <property type="evidence" value="ECO:0007669"/>
    <property type="project" value="UniProtKB-KW"/>
</dbReference>
<evidence type="ECO:0000313" key="3">
    <source>
        <dbReference type="EMBL" id="MFC6012863.1"/>
    </source>
</evidence>
<accession>A0ABW1JXE3</accession>
<feature type="domain" description="N-acetyltransferase" evidence="2">
    <location>
        <begin position="215"/>
        <end position="270"/>
    </location>
</feature>
<evidence type="ECO:0000256" key="1">
    <source>
        <dbReference type="SAM" id="MobiDB-lite"/>
    </source>
</evidence>
<dbReference type="EMBL" id="JBHSQN010000011">
    <property type="protein sequence ID" value="MFC6012863.1"/>
    <property type="molecule type" value="Genomic_DNA"/>
</dbReference>
<feature type="compositionally biased region" description="Basic and acidic residues" evidence="1">
    <location>
        <begin position="100"/>
        <end position="115"/>
    </location>
</feature>
<keyword evidence="3" id="KW-0808">Transferase</keyword>
<feature type="region of interest" description="Disordered" evidence="1">
    <location>
        <begin position="99"/>
        <end position="207"/>
    </location>
</feature>